<protein>
    <submittedName>
        <fullName evidence="1">Uncharacterized protein</fullName>
    </submittedName>
</protein>
<evidence type="ECO:0000313" key="1">
    <source>
        <dbReference type="EMBL" id="PZN80384.1"/>
    </source>
</evidence>
<gene>
    <name evidence="1" type="ORF">DM484_09895</name>
</gene>
<dbReference type="EMBL" id="QJPH01000284">
    <property type="protein sequence ID" value="PZN80384.1"/>
    <property type="molecule type" value="Genomic_DNA"/>
</dbReference>
<name>A0A2W4T6H6_9GAMM</name>
<accession>A0A2W4T6H6</accession>
<comment type="caution">
    <text evidence="1">The sequence shown here is derived from an EMBL/GenBank/DDBJ whole genome shotgun (WGS) entry which is preliminary data.</text>
</comment>
<reference evidence="1 2" key="1">
    <citation type="journal article" date="2018" name="Aquat. Microb. Ecol.">
        <title>Gammaproteobacterial methanotrophs dominate.</title>
        <authorList>
            <person name="Rissanen A.J."/>
            <person name="Saarenheimo J."/>
            <person name="Tiirola M."/>
            <person name="Peura S."/>
            <person name="Aalto S.L."/>
            <person name="Karvinen A."/>
            <person name="Nykanen H."/>
        </authorList>
    </citation>
    <scope>NUCLEOTIDE SEQUENCE [LARGE SCALE GENOMIC DNA]</scope>
    <source>
        <strain evidence="1">AMbin10</strain>
    </source>
</reference>
<proteinExistence type="predicted"/>
<dbReference type="AlphaFoldDB" id="A0A2W4T6H6"/>
<organism evidence="1 2">
    <name type="scientific">Candidatus Methylumidiphilus alinenensis</name>
    <dbReference type="NCBI Taxonomy" id="2202197"/>
    <lineage>
        <taxon>Bacteria</taxon>
        <taxon>Pseudomonadati</taxon>
        <taxon>Pseudomonadota</taxon>
        <taxon>Gammaproteobacteria</taxon>
        <taxon>Methylococcales</taxon>
        <taxon>Candidatus Methylumidiphilus</taxon>
    </lineage>
</organism>
<evidence type="ECO:0000313" key="2">
    <source>
        <dbReference type="Proteomes" id="UP000249396"/>
    </source>
</evidence>
<dbReference type="Proteomes" id="UP000249396">
    <property type="component" value="Unassembled WGS sequence"/>
</dbReference>
<sequence>MGQSPVISAGMPKSSVQGWQTLAYYIAQMKHLYNRQVTVHGLDTGIPAGMTVFLARQDLCITMRAELGSEEKNQCRSVKMLNRGLGDADNFSFLWLGAFSH</sequence>